<evidence type="ECO:0000256" key="14">
    <source>
        <dbReference type="ARBA" id="ARBA00057568"/>
    </source>
</evidence>
<feature type="binding site" evidence="16 17">
    <location>
        <position position="66"/>
    </location>
    <ligand>
        <name>[4Fe-4S] cluster</name>
        <dbReference type="ChEBI" id="CHEBI:49883"/>
        <note>4Fe-4S-S-AdoMet</note>
    </ligand>
</feature>
<evidence type="ECO:0000313" key="20">
    <source>
        <dbReference type="Proteomes" id="UP000761380"/>
    </source>
</evidence>
<keyword evidence="6 16" id="KW-0808">Transferase</keyword>
<feature type="domain" description="Radical SAM core" evidence="18">
    <location>
        <begin position="48"/>
        <end position="274"/>
    </location>
</feature>
<dbReference type="EC" id="2.8.1.6" evidence="4 16"/>
<dbReference type="InterPro" id="IPR013785">
    <property type="entry name" value="Aldolase_TIM"/>
</dbReference>
<comment type="subunit">
    <text evidence="3 16">Homodimer.</text>
</comment>
<dbReference type="GO" id="GO:0051537">
    <property type="term" value="F:2 iron, 2 sulfur cluster binding"/>
    <property type="evidence" value="ECO:0007669"/>
    <property type="project" value="UniProtKB-KW"/>
</dbReference>
<dbReference type="Proteomes" id="UP000761380">
    <property type="component" value="Unassembled WGS sequence"/>
</dbReference>
<feature type="binding site" evidence="16 17">
    <location>
        <position position="70"/>
    </location>
    <ligand>
        <name>[4Fe-4S] cluster</name>
        <dbReference type="ChEBI" id="CHEBI:49883"/>
        <note>4Fe-4S-S-AdoMet</note>
    </ligand>
</feature>
<dbReference type="InterPro" id="IPR002684">
    <property type="entry name" value="Biotin_synth/BioAB"/>
</dbReference>
<proteinExistence type="inferred from homology"/>
<organism evidence="19 20">
    <name type="scientific">Selenomonas ruminantium</name>
    <dbReference type="NCBI Taxonomy" id="971"/>
    <lineage>
        <taxon>Bacteria</taxon>
        <taxon>Bacillati</taxon>
        <taxon>Bacillota</taxon>
        <taxon>Negativicutes</taxon>
        <taxon>Selenomonadales</taxon>
        <taxon>Selenomonadaceae</taxon>
        <taxon>Selenomonas</taxon>
    </lineage>
</organism>
<dbReference type="PIRSF" id="PIRSF001619">
    <property type="entry name" value="Biotin_synth"/>
    <property type="match status" value="1"/>
</dbReference>
<sequence length="324" mass="35324">MKAKLTALEEKIINGYRLSRKDEADVNELLTAPLEELMACAGRLQKHFCGNHVDLCTIINGRSGRCSENCKYCAQAACHHTGIEEYAFLSTEEIIANARANEQAGVNRFAIVTSGRALGGAEFDQAIKTYEKMNATLKIDLCASHGILNREQFRRLRAAGVTSYHHNIETSRRYFPQICTTHTYEDRIKTIRLAQSEGLSVCSGGIIGMGETWEDRIDMAFSLAELGIQSIPINALMAIKGTGLEHQPALPAEDILRTIAIFRLINPTANIRLAAGRKLLPDNGSTAFLHGASASITGNMLTTSGTTIAEDLAMLEKLGLSNQA</sequence>
<evidence type="ECO:0000256" key="10">
    <source>
        <dbReference type="ARBA" id="ARBA00022756"/>
    </source>
</evidence>
<dbReference type="GO" id="GO:0005506">
    <property type="term" value="F:iron ion binding"/>
    <property type="evidence" value="ECO:0007669"/>
    <property type="project" value="UniProtKB-UniRule"/>
</dbReference>
<evidence type="ECO:0000259" key="18">
    <source>
        <dbReference type="PROSITE" id="PS51918"/>
    </source>
</evidence>
<keyword evidence="5 16" id="KW-0004">4Fe-4S</keyword>
<dbReference type="HAMAP" id="MF_01694">
    <property type="entry name" value="BioB"/>
    <property type="match status" value="1"/>
</dbReference>
<evidence type="ECO:0000256" key="7">
    <source>
        <dbReference type="ARBA" id="ARBA00022691"/>
    </source>
</evidence>
<evidence type="ECO:0000256" key="3">
    <source>
        <dbReference type="ARBA" id="ARBA00011738"/>
    </source>
</evidence>
<dbReference type="NCBIfam" id="TIGR00433">
    <property type="entry name" value="bioB"/>
    <property type="match status" value="1"/>
</dbReference>
<comment type="cofactor">
    <cofactor evidence="17">
        <name>[2Fe-2S] cluster</name>
        <dbReference type="ChEBI" id="CHEBI:190135"/>
    </cofactor>
    <text evidence="17">Binds 1 [2Fe-2S] cluster. The cluster is coordinated with 3 cysteines and 1 arginine.</text>
</comment>
<accession>A0A927WR32</accession>
<keyword evidence="7 16" id="KW-0949">S-adenosyl-L-methionine</keyword>
<dbReference type="Pfam" id="PF06968">
    <property type="entry name" value="BATS"/>
    <property type="match status" value="1"/>
</dbReference>
<comment type="caution">
    <text evidence="19">The sequence shown here is derived from an EMBL/GenBank/DDBJ whole genome shotgun (WGS) entry which is preliminary data.</text>
</comment>
<dbReference type="InterPro" id="IPR058240">
    <property type="entry name" value="rSAM_sf"/>
</dbReference>
<evidence type="ECO:0000256" key="2">
    <source>
        <dbReference type="ARBA" id="ARBA00010765"/>
    </source>
</evidence>
<dbReference type="PANTHER" id="PTHR22976:SF2">
    <property type="entry name" value="BIOTIN SYNTHASE, MITOCHONDRIAL"/>
    <property type="match status" value="1"/>
</dbReference>
<comment type="catalytic activity">
    <reaction evidence="13 16">
        <text>(4R,5S)-dethiobiotin + (sulfur carrier)-SH + 2 reduced [2Fe-2S]-[ferredoxin] + 2 S-adenosyl-L-methionine = (sulfur carrier)-H + biotin + 2 5'-deoxyadenosine + 2 L-methionine + 2 oxidized [2Fe-2S]-[ferredoxin]</text>
        <dbReference type="Rhea" id="RHEA:22060"/>
        <dbReference type="Rhea" id="RHEA-COMP:10000"/>
        <dbReference type="Rhea" id="RHEA-COMP:10001"/>
        <dbReference type="Rhea" id="RHEA-COMP:14737"/>
        <dbReference type="Rhea" id="RHEA-COMP:14739"/>
        <dbReference type="ChEBI" id="CHEBI:17319"/>
        <dbReference type="ChEBI" id="CHEBI:29917"/>
        <dbReference type="ChEBI" id="CHEBI:33737"/>
        <dbReference type="ChEBI" id="CHEBI:33738"/>
        <dbReference type="ChEBI" id="CHEBI:57586"/>
        <dbReference type="ChEBI" id="CHEBI:57844"/>
        <dbReference type="ChEBI" id="CHEBI:59789"/>
        <dbReference type="ChEBI" id="CHEBI:64428"/>
        <dbReference type="ChEBI" id="CHEBI:149473"/>
        <dbReference type="EC" id="2.8.1.6"/>
    </reaction>
</comment>
<comment type="cofactor">
    <cofactor evidence="16 17">
        <name>[4Fe-4S] cluster</name>
        <dbReference type="ChEBI" id="CHEBI:49883"/>
    </cofactor>
    <text evidence="16 17">Binds 1 [4Fe-4S] cluster. The cluster is coordinated with 3 cysteines and an exchangeable S-adenosyl-L-methionine.</text>
</comment>
<feature type="binding site" evidence="16 17">
    <location>
        <position position="73"/>
    </location>
    <ligand>
        <name>[4Fe-4S] cluster</name>
        <dbReference type="ChEBI" id="CHEBI:49883"/>
        <note>4Fe-4S-S-AdoMet</note>
    </ligand>
</feature>
<name>A0A927WR32_SELRU</name>
<reference evidence="19" key="1">
    <citation type="submission" date="2019-04" db="EMBL/GenBank/DDBJ databases">
        <title>Evolution of Biomass-Degrading Anaerobic Consortia Revealed by Metagenomics.</title>
        <authorList>
            <person name="Peng X."/>
        </authorList>
    </citation>
    <scope>NUCLEOTIDE SEQUENCE</scope>
    <source>
        <strain evidence="19">SIG240</strain>
    </source>
</reference>
<evidence type="ECO:0000256" key="11">
    <source>
        <dbReference type="ARBA" id="ARBA00023004"/>
    </source>
</evidence>
<feature type="binding site" evidence="16 17">
    <location>
        <position position="142"/>
    </location>
    <ligand>
        <name>[2Fe-2S] cluster</name>
        <dbReference type="ChEBI" id="CHEBI:190135"/>
    </ligand>
</feature>
<dbReference type="AlphaFoldDB" id="A0A927WR32"/>
<keyword evidence="10 16" id="KW-0093">Biotin biosynthesis</keyword>
<evidence type="ECO:0000313" key="19">
    <source>
        <dbReference type="EMBL" id="MBE6092956.1"/>
    </source>
</evidence>
<feature type="binding site" evidence="16 17">
    <location>
        <position position="272"/>
    </location>
    <ligand>
        <name>[2Fe-2S] cluster</name>
        <dbReference type="ChEBI" id="CHEBI:190135"/>
    </ligand>
</feature>
<dbReference type="EMBL" id="SVBY01000047">
    <property type="protein sequence ID" value="MBE6092956.1"/>
    <property type="molecule type" value="Genomic_DNA"/>
</dbReference>
<evidence type="ECO:0000256" key="8">
    <source>
        <dbReference type="ARBA" id="ARBA00022714"/>
    </source>
</evidence>
<dbReference type="GO" id="GO:0004076">
    <property type="term" value="F:biotin synthase activity"/>
    <property type="evidence" value="ECO:0007669"/>
    <property type="project" value="UniProtKB-UniRule"/>
</dbReference>
<keyword evidence="12 16" id="KW-0411">Iron-sulfur</keyword>
<dbReference type="CDD" id="cd01335">
    <property type="entry name" value="Radical_SAM"/>
    <property type="match status" value="1"/>
</dbReference>
<dbReference type="InterPro" id="IPR006638">
    <property type="entry name" value="Elp3/MiaA/NifB-like_rSAM"/>
</dbReference>
<evidence type="ECO:0000256" key="17">
    <source>
        <dbReference type="PIRSR" id="PIRSR001619-1"/>
    </source>
</evidence>
<comment type="caution">
    <text evidence="16">Lacks conserved residue(s) required for the propagation of feature annotation.</text>
</comment>
<dbReference type="InterPro" id="IPR010722">
    <property type="entry name" value="BATS_dom"/>
</dbReference>
<evidence type="ECO:0000256" key="6">
    <source>
        <dbReference type="ARBA" id="ARBA00022679"/>
    </source>
</evidence>
<comment type="similarity">
    <text evidence="2 16">Belongs to the radical SAM superfamily. Biotin synthase family.</text>
</comment>
<keyword evidence="11 16" id="KW-0408">Iron</keyword>
<dbReference type="GO" id="GO:0051539">
    <property type="term" value="F:4 iron, 4 sulfur cluster binding"/>
    <property type="evidence" value="ECO:0007669"/>
    <property type="project" value="UniProtKB-KW"/>
</dbReference>
<keyword evidence="8 16" id="KW-0001">2Fe-2S</keyword>
<dbReference type="InterPro" id="IPR007197">
    <property type="entry name" value="rSAM"/>
</dbReference>
<evidence type="ECO:0000256" key="13">
    <source>
        <dbReference type="ARBA" id="ARBA00051157"/>
    </source>
</evidence>
<dbReference type="PROSITE" id="PS51918">
    <property type="entry name" value="RADICAL_SAM"/>
    <property type="match status" value="1"/>
</dbReference>
<gene>
    <name evidence="16 19" type="primary">bioB</name>
    <name evidence="19" type="ORF">E7201_07315</name>
</gene>
<keyword evidence="9 16" id="KW-0479">Metal-binding</keyword>
<evidence type="ECO:0000256" key="1">
    <source>
        <dbReference type="ARBA" id="ARBA00004942"/>
    </source>
</evidence>
<comment type="cofactor">
    <cofactor evidence="16">
        <name>[2Fe-2S] cluster</name>
        <dbReference type="ChEBI" id="CHEBI:190135"/>
    </cofactor>
    <text evidence="16">Binds 1 [2Fe-2S] cluster. The cluster is coordinated with 3 cysteines and 1 arginine.</text>
</comment>
<comment type="function">
    <text evidence="14 16">Catalyzes the conversion of dethiobiotin (DTB) to biotin by the insertion of a sulfur atom into dethiobiotin via a radical-based mechanism.</text>
</comment>
<dbReference type="SFLD" id="SFLDG01060">
    <property type="entry name" value="BATS_domain_containing"/>
    <property type="match status" value="1"/>
</dbReference>
<feature type="binding site" evidence="16 17">
    <location>
        <position position="202"/>
    </location>
    <ligand>
        <name>[2Fe-2S] cluster</name>
        <dbReference type="ChEBI" id="CHEBI:190135"/>
    </ligand>
</feature>
<dbReference type="InterPro" id="IPR024177">
    <property type="entry name" value="Biotin_synthase"/>
</dbReference>
<evidence type="ECO:0000256" key="12">
    <source>
        <dbReference type="ARBA" id="ARBA00023014"/>
    </source>
</evidence>
<dbReference type="Pfam" id="PF04055">
    <property type="entry name" value="Radical_SAM"/>
    <property type="match status" value="1"/>
</dbReference>
<dbReference type="PANTHER" id="PTHR22976">
    <property type="entry name" value="BIOTIN SYNTHASE"/>
    <property type="match status" value="1"/>
</dbReference>
<dbReference type="SMART" id="SM00729">
    <property type="entry name" value="Elp3"/>
    <property type="match status" value="1"/>
</dbReference>
<dbReference type="Gene3D" id="3.20.20.70">
    <property type="entry name" value="Aldolase class I"/>
    <property type="match status" value="1"/>
</dbReference>
<protein>
    <recommendedName>
        <fullName evidence="15 16">Biotin synthase</fullName>
        <ecNumber evidence="4 16">2.8.1.6</ecNumber>
    </recommendedName>
</protein>
<dbReference type="SFLD" id="SFLDS00029">
    <property type="entry name" value="Radical_SAM"/>
    <property type="match status" value="1"/>
</dbReference>
<dbReference type="SMART" id="SM00876">
    <property type="entry name" value="BATS"/>
    <property type="match status" value="1"/>
</dbReference>
<comment type="pathway">
    <text evidence="1 16">Cofactor biosynthesis; biotin biosynthesis; biotin from 7,8-diaminononanoate: step 2/2.</text>
</comment>
<dbReference type="SUPFAM" id="SSF102114">
    <property type="entry name" value="Radical SAM enzymes"/>
    <property type="match status" value="1"/>
</dbReference>
<evidence type="ECO:0000256" key="16">
    <source>
        <dbReference type="HAMAP-Rule" id="MF_01694"/>
    </source>
</evidence>
<evidence type="ECO:0000256" key="5">
    <source>
        <dbReference type="ARBA" id="ARBA00022485"/>
    </source>
</evidence>
<dbReference type="SFLD" id="SFLDG01278">
    <property type="entry name" value="biotin_synthase_like"/>
    <property type="match status" value="1"/>
</dbReference>
<dbReference type="GO" id="GO:0009102">
    <property type="term" value="P:biotin biosynthetic process"/>
    <property type="evidence" value="ECO:0007669"/>
    <property type="project" value="UniProtKB-UniRule"/>
</dbReference>
<dbReference type="FunFam" id="3.20.20.70:FF:000026">
    <property type="entry name" value="Biotin synthase"/>
    <property type="match status" value="1"/>
</dbReference>
<evidence type="ECO:0000256" key="15">
    <source>
        <dbReference type="ARBA" id="ARBA00070199"/>
    </source>
</evidence>
<evidence type="ECO:0000256" key="9">
    <source>
        <dbReference type="ARBA" id="ARBA00022723"/>
    </source>
</evidence>
<evidence type="ECO:0000256" key="4">
    <source>
        <dbReference type="ARBA" id="ARBA00012236"/>
    </source>
</evidence>